<dbReference type="PANTHER" id="PTHR30055:SF200">
    <property type="entry name" value="HTH-TYPE TRANSCRIPTIONAL REPRESSOR BDCR"/>
    <property type="match status" value="1"/>
</dbReference>
<evidence type="ECO:0000313" key="7">
    <source>
        <dbReference type="EMBL" id="KAB1662418.1"/>
    </source>
</evidence>
<reference evidence="7 8" key="1">
    <citation type="submission" date="2019-09" db="EMBL/GenBank/DDBJ databases">
        <title>Phylogeny of genus Pseudoclavibacter and closely related genus.</title>
        <authorList>
            <person name="Li Y."/>
        </authorList>
    </citation>
    <scope>NUCLEOTIDE SEQUENCE [LARGE SCALE GENOMIC DNA]</scope>
    <source>
        <strain evidence="7 8">DSM 23821</strain>
    </source>
</reference>
<sequence>MATTPRVRLSPDERRSEIAEAAKRIALRDGIGALTLRQVAAGAGVTPALVAHYAPSMEELVADTFATVVGAELAELESLVADVSDASERLRLLLHTLLDGRRDDVTLVWVQAWALGGRNDVLAARVREHMDAWQAFIARTIELGIRDDAFPPGDAGEAAWQILGMIDGVNAQSLVRWRDDGERFRLMLRAVEGVLGLPAGALA</sequence>
<dbReference type="SUPFAM" id="SSF48498">
    <property type="entry name" value="Tetracyclin repressor-like, C-terminal domain"/>
    <property type="match status" value="1"/>
</dbReference>
<dbReference type="EMBL" id="WBJZ01000001">
    <property type="protein sequence ID" value="KAB1662418.1"/>
    <property type="molecule type" value="Genomic_DNA"/>
</dbReference>
<dbReference type="AlphaFoldDB" id="A0A7J5C1B1"/>
<dbReference type="InterPro" id="IPR050109">
    <property type="entry name" value="HTH-type_TetR-like_transc_reg"/>
</dbReference>
<evidence type="ECO:0000256" key="3">
    <source>
        <dbReference type="ARBA" id="ARBA00023125"/>
    </source>
</evidence>
<keyword evidence="4" id="KW-0804">Transcription</keyword>
<organism evidence="7 8">
    <name type="scientific">Pseudoclavibacter chungangensis</name>
    <dbReference type="NCBI Taxonomy" id="587635"/>
    <lineage>
        <taxon>Bacteria</taxon>
        <taxon>Bacillati</taxon>
        <taxon>Actinomycetota</taxon>
        <taxon>Actinomycetes</taxon>
        <taxon>Micrococcales</taxon>
        <taxon>Microbacteriaceae</taxon>
        <taxon>Pseudoclavibacter</taxon>
    </lineage>
</organism>
<dbReference type="InterPro" id="IPR036271">
    <property type="entry name" value="Tet_transcr_reg_TetR-rel_C_sf"/>
</dbReference>
<evidence type="ECO:0000313" key="8">
    <source>
        <dbReference type="Proteomes" id="UP000467240"/>
    </source>
</evidence>
<dbReference type="InterPro" id="IPR009057">
    <property type="entry name" value="Homeodomain-like_sf"/>
</dbReference>
<evidence type="ECO:0000256" key="1">
    <source>
        <dbReference type="ARBA" id="ARBA00022491"/>
    </source>
</evidence>
<proteinExistence type="predicted"/>
<evidence type="ECO:0000256" key="4">
    <source>
        <dbReference type="ARBA" id="ARBA00023163"/>
    </source>
</evidence>
<dbReference type="Pfam" id="PF00440">
    <property type="entry name" value="TetR_N"/>
    <property type="match status" value="1"/>
</dbReference>
<feature type="DNA-binding region" description="H-T-H motif" evidence="5">
    <location>
        <begin position="35"/>
        <end position="54"/>
    </location>
</feature>
<keyword evidence="3 5" id="KW-0238">DNA-binding</keyword>
<gene>
    <name evidence="7" type="ORF">F8O01_00240</name>
</gene>
<keyword evidence="8" id="KW-1185">Reference proteome</keyword>
<dbReference type="InterPro" id="IPR039538">
    <property type="entry name" value="BetI_C"/>
</dbReference>
<dbReference type="Proteomes" id="UP000467240">
    <property type="component" value="Unassembled WGS sequence"/>
</dbReference>
<dbReference type="Gene3D" id="1.10.357.10">
    <property type="entry name" value="Tetracycline Repressor, domain 2"/>
    <property type="match status" value="1"/>
</dbReference>
<dbReference type="GO" id="GO:0000976">
    <property type="term" value="F:transcription cis-regulatory region binding"/>
    <property type="evidence" value="ECO:0007669"/>
    <property type="project" value="TreeGrafter"/>
</dbReference>
<evidence type="ECO:0000259" key="6">
    <source>
        <dbReference type="PROSITE" id="PS50977"/>
    </source>
</evidence>
<evidence type="ECO:0000256" key="2">
    <source>
        <dbReference type="ARBA" id="ARBA00023015"/>
    </source>
</evidence>
<dbReference type="SUPFAM" id="SSF46689">
    <property type="entry name" value="Homeodomain-like"/>
    <property type="match status" value="1"/>
</dbReference>
<comment type="caution">
    <text evidence="7">The sequence shown here is derived from an EMBL/GenBank/DDBJ whole genome shotgun (WGS) entry which is preliminary data.</text>
</comment>
<dbReference type="RefSeq" id="WP_158038850.1">
    <property type="nucleotide sequence ID" value="NZ_JACCFV010000001.1"/>
</dbReference>
<dbReference type="PROSITE" id="PS50977">
    <property type="entry name" value="HTH_TETR_2"/>
    <property type="match status" value="1"/>
</dbReference>
<keyword evidence="2" id="KW-0805">Transcription regulation</keyword>
<dbReference type="OrthoDB" id="4548508at2"/>
<keyword evidence="1" id="KW-0678">Repressor</keyword>
<feature type="domain" description="HTH tetR-type" evidence="6">
    <location>
        <begin position="12"/>
        <end position="72"/>
    </location>
</feature>
<dbReference type="GO" id="GO:0003700">
    <property type="term" value="F:DNA-binding transcription factor activity"/>
    <property type="evidence" value="ECO:0007669"/>
    <property type="project" value="TreeGrafter"/>
</dbReference>
<dbReference type="PANTHER" id="PTHR30055">
    <property type="entry name" value="HTH-TYPE TRANSCRIPTIONAL REGULATOR RUTR"/>
    <property type="match status" value="1"/>
</dbReference>
<accession>A0A7J5C1B1</accession>
<dbReference type="Pfam" id="PF13977">
    <property type="entry name" value="TetR_C_6"/>
    <property type="match status" value="1"/>
</dbReference>
<name>A0A7J5C1B1_9MICO</name>
<dbReference type="InterPro" id="IPR001647">
    <property type="entry name" value="HTH_TetR"/>
</dbReference>
<evidence type="ECO:0000256" key="5">
    <source>
        <dbReference type="PROSITE-ProRule" id="PRU00335"/>
    </source>
</evidence>
<protein>
    <submittedName>
        <fullName evidence="7">TetR family transcriptional regulator</fullName>
    </submittedName>
</protein>